<protein>
    <submittedName>
        <fullName evidence="1">Uncharacterized protein</fullName>
    </submittedName>
</protein>
<dbReference type="Proteomes" id="UP000294513">
    <property type="component" value="Unassembled WGS sequence"/>
</dbReference>
<proteinExistence type="predicted"/>
<gene>
    <name evidence="1" type="ORF">E1298_33570</name>
</gene>
<accession>A0A4V2YTF8</accession>
<comment type="caution">
    <text evidence="1">The sequence shown here is derived from an EMBL/GenBank/DDBJ whole genome shotgun (WGS) entry which is preliminary data.</text>
</comment>
<evidence type="ECO:0000313" key="2">
    <source>
        <dbReference type="Proteomes" id="UP000294513"/>
    </source>
</evidence>
<reference evidence="1 2" key="1">
    <citation type="submission" date="2019-03" db="EMBL/GenBank/DDBJ databases">
        <title>Draft genome sequences of novel Actinobacteria.</title>
        <authorList>
            <person name="Sahin N."/>
            <person name="Ay H."/>
            <person name="Saygin H."/>
        </authorList>
    </citation>
    <scope>NUCLEOTIDE SEQUENCE [LARGE SCALE GENOMIC DNA]</scope>
    <source>
        <strain evidence="1 2">H3C3</strain>
    </source>
</reference>
<evidence type="ECO:0000313" key="1">
    <source>
        <dbReference type="EMBL" id="TDD73667.1"/>
    </source>
</evidence>
<dbReference type="EMBL" id="SMKU01000251">
    <property type="protein sequence ID" value="TDD73667.1"/>
    <property type="molecule type" value="Genomic_DNA"/>
</dbReference>
<organism evidence="1 2">
    <name type="scientific">Actinomadura rubrisoli</name>
    <dbReference type="NCBI Taxonomy" id="2530368"/>
    <lineage>
        <taxon>Bacteria</taxon>
        <taxon>Bacillati</taxon>
        <taxon>Actinomycetota</taxon>
        <taxon>Actinomycetes</taxon>
        <taxon>Streptosporangiales</taxon>
        <taxon>Thermomonosporaceae</taxon>
        <taxon>Actinomadura</taxon>
    </lineage>
</organism>
<dbReference type="RefSeq" id="WP_131900494.1">
    <property type="nucleotide sequence ID" value="NZ_SMKU01000251.1"/>
</dbReference>
<dbReference type="OrthoDB" id="3335835at2"/>
<sequence>MAISEAVARNEVDLGLVSVDFMLSRAHHHAAGMVMVPQRLEELEQVATEEKGLHQRGKPGL</sequence>
<name>A0A4V2YTF8_9ACTN</name>
<keyword evidence="2" id="KW-1185">Reference proteome</keyword>
<dbReference type="AlphaFoldDB" id="A0A4V2YTF8"/>